<evidence type="ECO:0000256" key="5">
    <source>
        <dbReference type="ARBA" id="ARBA00023295"/>
    </source>
</evidence>
<organism evidence="8 9">
    <name type="scientific">Paludibaculum fermentans</name>
    <dbReference type="NCBI Taxonomy" id="1473598"/>
    <lineage>
        <taxon>Bacteria</taxon>
        <taxon>Pseudomonadati</taxon>
        <taxon>Acidobacteriota</taxon>
        <taxon>Terriglobia</taxon>
        <taxon>Bryobacterales</taxon>
        <taxon>Bryobacteraceae</taxon>
        <taxon>Paludibaculum</taxon>
    </lineage>
</organism>
<evidence type="ECO:0000256" key="3">
    <source>
        <dbReference type="ARBA" id="ARBA00022801"/>
    </source>
</evidence>
<comment type="similarity">
    <text evidence="2">Belongs to the Gfo/Idh/MocA family. Glycosyl hydrolase 109 subfamily.</text>
</comment>
<reference evidence="8 9" key="1">
    <citation type="submission" date="2020-10" db="EMBL/GenBank/DDBJ databases">
        <title>Complete genome sequence of Paludibaculum fermentans P105T, a facultatively anaerobic acidobacterium capable of dissimilatory Fe(III) reduction.</title>
        <authorList>
            <person name="Dedysh S.N."/>
            <person name="Beletsky A.V."/>
            <person name="Kulichevskaya I.S."/>
            <person name="Mardanov A.V."/>
            <person name="Ravin N.V."/>
        </authorList>
    </citation>
    <scope>NUCLEOTIDE SEQUENCE [LARGE SCALE GENOMIC DNA]</scope>
    <source>
        <strain evidence="8 9">P105</strain>
    </source>
</reference>
<dbReference type="KEGG" id="pfer:IRI77_22500"/>
<keyword evidence="4" id="KW-0520">NAD</keyword>
<evidence type="ECO:0000256" key="4">
    <source>
        <dbReference type="ARBA" id="ARBA00023027"/>
    </source>
</evidence>
<dbReference type="Gene3D" id="3.40.50.720">
    <property type="entry name" value="NAD(P)-binding Rossmann-like Domain"/>
    <property type="match status" value="1"/>
</dbReference>
<evidence type="ECO:0000313" key="9">
    <source>
        <dbReference type="Proteomes" id="UP000593892"/>
    </source>
</evidence>
<proteinExistence type="inferred from homology"/>
<dbReference type="EMBL" id="CP063849">
    <property type="protein sequence ID" value="QOY85587.1"/>
    <property type="molecule type" value="Genomic_DNA"/>
</dbReference>
<feature type="domain" description="Gfo/Idh/MocA-like oxidoreductase N-terminal" evidence="6">
    <location>
        <begin position="28"/>
        <end position="154"/>
    </location>
</feature>
<evidence type="ECO:0000259" key="7">
    <source>
        <dbReference type="Pfam" id="PF21252"/>
    </source>
</evidence>
<dbReference type="PANTHER" id="PTHR43818:SF1">
    <property type="entry name" value="GLYCOSYL HYDROLASE FAMILY 109 PROTEIN"/>
    <property type="match status" value="1"/>
</dbReference>
<dbReference type="AlphaFoldDB" id="A0A7S7NL17"/>
<evidence type="ECO:0000256" key="1">
    <source>
        <dbReference type="ARBA" id="ARBA00001911"/>
    </source>
</evidence>
<keyword evidence="5" id="KW-0326">Glycosidase</keyword>
<feature type="domain" description="Glycosyl hydrolase 109 C-terminal" evidence="7">
    <location>
        <begin position="165"/>
        <end position="335"/>
    </location>
</feature>
<evidence type="ECO:0000259" key="6">
    <source>
        <dbReference type="Pfam" id="PF01408"/>
    </source>
</evidence>
<dbReference type="InterPro" id="IPR000683">
    <property type="entry name" value="Gfo/Idh/MocA-like_OxRdtase_N"/>
</dbReference>
<evidence type="ECO:0000256" key="2">
    <source>
        <dbReference type="ARBA" id="ARBA00009329"/>
    </source>
</evidence>
<dbReference type="InterPro" id="IPR036291">
    <property type="entry name" value="NAD(P)-bd_dom_sf"/>
</dbReference>
<evidence type="ECO:0000313" key="8">
    <source>
        <dbReference type="EMBL" id="QOY85587.1"/>
    </source>
</evidence>
<dbReference type="GO" id="GO:0000166">
    <property type="term" value="F:nucleotide binding"/>
    <property type="evidence" value="ECO:0007669"/>
    <property type="project" value="InterPro"/>
</dbReference>
<accession>A0A7S7NL17</accession>
<dbReference type="Proteomes" id="UP000593892">
    <property type="component" value="Chromosome"/>
</dbReference>
<protein>
    <submittedName>
        <fullName evidence="8">Gfo/Idh/MocA family oxidoreductase</fullName>
    </submittedName>
</protein>
<keyword evidence="9" id="KW-1185">Reference proteome</keyword>
<dbReference type="InterPro" id="IPR050463">
    <property type="entry name" value="Gfo/Idh/MocA_oxidrdct_glycsds"/>
</dbReference>
<sequence length="440" mass="48804">MTERREFIKSAVIGAAAAMQGAAQDRPLRVGFIGTGNRGGALLGPVLRMPWVQVTALCDVDEAALAKGQDRVQTAGQPKPATFTGSKEAYRRLVERNDVDAVIVATPWQYHVPMALAAMKAGKAVGVEVPAAQTVEGCWELLETRDKTGSPCMMLENWSFRRDNLAVLNMIRLGLLGEIVHCHCAHGNDCVNRTPWYFDRQGNARWGGEYLIQRNCDQYPTHSLGPVLSWMDINCGDALDSIVSMASRSLGINHYFEKTLGPDNPAAKRHYAQGDIVSSLIKTKRGNTIVLNNDMQLPRPYDNRWMIQGTEGVYSEERNSIYLWRRSPKVHEWEAFPPYQAKYDHTWWKPVKSDKPGVDQTAAGHGGTDPLLLYKYLEAVRDKQPLPLSLEDGLTMSVVVPLSQESIAGGSKPVSFPDFTRGQWKTAKPYFAVDTTSALA</sequence>
<dbReference type="Pfam" id="PF01408">
    <property type="entry name" value="GFO_IDH_MocA"/>
    <property type="match status" value="1"/>
</dbReference>
<dbReference type="RefSeq" id="WP_194447257.1">
    <property type="nucleotide sequence ID" value="NZ_CP063849.1"/>
</dbReference>
<dbReference type="InterPro" id="IPR049303">
    <property type="entry name" value="Glyco_hydro_109_C"/>
</dbReference>
<name>A0A7S7NL17_PALFE</name>
<gene>
    <name evidence="8" type="ORF">IRI77_22500</name>
</gene>
<keyword evidence="3" id="KW-0378">Hydrolase</keyword>
<dbReference type="PANTHER" id="PTHR43818">
    <property type="entry name" value="BCDNA.GH03377"/>
    <property type="match status" value="1"/>
</dbReference>
<comment type="cofactor">
    <cofactor evidence="1">
        <name>NAD(+)</name>
        <dbReference type="ChEBI" id="CHEBI:57540"/>
    </cofactor>
</comment>
<dbReference type="SUPFAM" id="SSF55347">
    <property type="entry name" value="Glyceraldehyde-3-phosphate dehydrogenase-like, C-terminal domain"/>
    <property type="match status" value="1"/>
</dbReference>
<dbReference type="GO" id="GO:0016798">
    <property type="term" value="F:hydrolase activity, acting on glycosyl bonds"/>
    <property type="evidence" value="ECO:0007669"/>
    <property type="project" value="UniProtKB-KW"/>
</dbReference>
<dbReference type="Pfam" id="PF21252">
    <property type="entry name" value="Glyco_hydro_109_C"/>
    <property type="match status" value="1"/>
</dbReference>
<dbReference type="Gene3D" id="3.30.360.10">
    <property type="entry name" value="Dihydrodipicolinate Reductase, domain 2"/>
    <property type="match status" value="1"/>
</dbReference>
<dbReference type="SUPFAM" id="SSF51735">
    <property type="entry name" value="NAD(P)-binding Rossmann-fold domains"/>
    <property type="match status" value="1"/>
</dbReference>